<dbReference type="AlphaFoldDB" id="A0A345C0Q7"/>
<evidence type="ECO:0000313" key="2">
    <source>
        <dbReference type="Proteomes" id="UP000252100"/>
    </source>
</evidence>
<dbReference type="KEGG" id="rue:DT065_12740"/>
<accession>A0A345C0Q7</accession>
<gene>
    <name evidence="1" type="ORF">DT065_12740</name>
</gene>
<proteinExistence type="predicted"/>
<sequence length="112" mass="12575">MSLHFNTISQVYCLDTVDIVMMKMRLTCDGYCRTIMSPQLEHILGLLGMDSSVYTTPRSSKAVEINKLQIEKQVAPVRNAIEEKFGDGKCTYGLALMSAVSGYSLLRRRTSF</sequence>
<organism evidence="1 2">
    <name type="scientific">Salicibibacter kimchii</name>
    <dbReference type="NCBI Taxonomy" id="2099786"/>
    <lineage>
        <taxon>Bacteria</taxon>
        <taxon>Bacillati</taxon>
        <taxon>Bacillota</taxon>
        <taxon>Bacilli</taxon>
        <taxon>Bacillales</taxon>
        <taxon>Bacillaceae</taxon>
        <taxon>Salicibibacter</taxon>
    </lineage>
</organism>
<evidence type="ECO:0000313" key="1">
    <source>
        <dbReference type="EMBL" id="AXF56788.1"/>
    </source>
</evidence>
<name>A0A345C0Q7_9BACI</name>
<protein>
    <submittedName>
        <fullName evidence="1">Uncharacterized protein</fullName>
    </submittedName>
</protein>
<keyword evidence="2" id="KW-1185">Reference proteome</keyword>
<reference evidence="1 2" key="1">
    <citation type="journal article" date="2018" name="J. Microbiol.">
        <title>Salicibibacter kimchii gen. nov., sp. nov., a moderately halophilic and alkalitolerant bacterium in the family Bacillaceae, isolated from kimchi.</title>
        <authorList>
            <person name="Jang J.Y."/>
            <person name="Oh Y.J."/>
            <person name="Lim S.K."/>
            <person name="Park H.K."/>
            <person name="Lee C."/>
            <person name="Kim J.Y."/>
            <person name="Lee M.A."/>
            <person name="Choi H.J."/>
        </authorList>
    </citation>
    <scope>NUCLEOTIDE SEQUENCE [LARGE SCALE GENOMIC DNA]</scope>
    <source>
        <strain evidence="1 2">NKC1-1</strain>
    </source>
</reference>
<dbReference type="EMBL" id="CP031092">
    <property type="protein sequence ID" value="AXF56788.1"/>
    <property type="molecule type" value="Genomic_DNA"/>
</dbReference>
<dbReference type="Proteomes" id="UP000252100">
    <property type="component" value="Chromosome"/>
</dbReference>